<dbReference type="Gramene" id="ERM97688">
    <property type="protein sequence ID" value="ERM97688"/>
    <property type="gene ID" value="AMTR_s00130p00119060"/>
</dbReference>
<name>W1NQH5_AMBTC</name>
<dbReference type="Proteomes" id="UP000017836">
    <property type="component" value="Unassembled WGS sequence"/>
</dbReference>
<gene>
    <name evidence="1" type="ORF">AMTR_s00130p00119060</name>
</gene>
<accession>W1NQH5</accession>
<keyword evidence="2" id="KW-1185">Reference proteome</keyword>
<evidence type="ECO:0000313" key="1">
    <source>
        <dbReference type="EMBL" id="ERM97688.1"/>
    </source>
</evidence>
<dbReference type="EMBL" id="KI395898">
    <property type="protein sequence ID" value="ERM97688.1"/>
    <property type="molecule type" value="Genomic_DNA"/>
</dbReference>
<protein>
    <submittedName>
        <fullName evidence="1">Uncharacterized protein</fullName>
    </submittedName>
</protein>
<dbReference type="AlphaFoldDB" id="W1NQH5"/>
<proteinExistence type="predicted"/>
<organism evidence="1 2">
    <name type="scientific">Amborella trichopoda</name>
    <dbReference type="NCBI Taxonomy" id="13333"/>
    <lineage>
        <taxon>Eukaryota</taxon>
        <taxon>Viridiplantae</taxon>
        <taxon>Streptophyta</taxon>
        <taxon>Embryophyta</taxon>
        <taxon>Tracheophyta</taxon>
        <taxon>Spermatophyta</taxon>
        <taxon>Magnoliopsida</taxon>
        <taxon>Amborellales</taxon>
        <taxon>Amborellaceae</taxon>
        <taxon>Amborella</taxon>
    </lineage>
</organism>
<dbReference type="HOGENOM" id="CLU_1391935_0_0_1"/>
<evidence type="ECO:0000313" key="2">
    <source>
        <dbReference type="Proteomes" id="UP000017836"/>
    </source>
</evidence>
<reference evidence="2" key="1">
    <citation type="journal article" date="2013" name="Science">
        <title>The Amborella genome and the evolution of flowering plants.</title>
        <authorList>
            <consortium name="Amborella Genome Project"/>
        </authorList>
    </citation>
    <scope>NUCLEOTIDE SEQUENCE [LARGE SCALE GENOMIC DNA]</scope>
</reference>
<sequence length="196" mass="21313">MAACTKASLASEFSDYRPNTAPNFSCHPFPVSRPSFLSDQLLVVTLGVLEFTLSSFDLVQVELLLAPLALLEQLTLSYLPRTMIPLSTRTNLSPLLSALTPVKLSLQSYLSTNLPFAFPFLGPFLSLLAGDSALSLLSAESKCHVKVSKQGTKPSISEHQISSLKLRRTRGLWKSDSKVRTLPKPSISLARADSPP</sequence>